<dbReference type="Proteomes" id="UP001432251">
    <property type="component" value="Chromosome"/>
</dbReference>
<accession>A0ACD5A9V2</accession>
<gene>
    <name evidence="1" type="ORF">V2W30_11350</name>
</gene>
<dbReference type="EMBL" id="CP146022">
    <property type="protein sequence ID" value="WWQ63880.1"/>
    <property type="molecule type" value="Genomic_DNA"/>
</dbReference>
<evidence type="ECO:0000313" key="1">
    <source>
        <dbReference type="EMBL" id="WWQ63880.1"/>
    </source>
</evidence>
<keyword evidence="2" id="KW-1185">Reference proteome</keyword>
<reference evidence="1" key="1">
    <citation type="journal article" date="2025" name="Int. J. Syst. Evol. Microbiol.">
        <title>Streptomyces citrinus sp. nov., with yellow diffusible pigment.</title>
        <authorList>
            <person name="He Y."/>
            <person name="Yang E."/>
            <person name="Xu J."/>
            <person name="Sun Y."/>
            <person name="Sun L."/>
        </authorList>
    </citation>
    <scope>NUCLEOTIDE SEQUENCE</scope>
    <source>
        <strain evidence="1">Q6</strain>
    </source>
</reference>
<evidence type="ECO:0000313" key="2">
    <source>
        <dbReference type="Proteomes" id="UP001432251"/>
    </source>
</evidence>
<sequence>MRVEVRVEPSNDELRSLLAWLRQDPDIRRTATLEMREQPPRKGEMGAVADVLQLITENGWNAANFTLTLAAWKQTRPRASRVTVRHNDLIDALTDCSDEQIERITRLLREDRGDDQRGSAS</sequence>
<name>A0ACD5A9V2_9ACTN</name>
<protein>
    <submittedName>
        <fullName evidence="1">Uncharacterized protein</fullName>
    </submittedName>
</protein>
<organism evidence="1 2">
    <name type="scientific">Streptomyces citrinus</name>
    <dbReference type="NCBI Taxonomy" id="3118173"/>
    <lineage>
        <taxon>Bacteria</taxon>
        <taxon>Bacillati</taxon>
        <taxon>Actinomycetota</taxon>
        <taxon>Actinomycetes</taxon>
        <taxon>Kitasatosporales</taxon>
        <taxon>Streptomycetaceae</taxon>
        <taxon>Streptomyces</taxon>
    </lineage>
</organism>
<proteinExistence type="predicted"/>